<evidence type="ECO:0000313" key="8">
    <source>
        <dbReference type="EMBL" id="PIR82565.1"/>
    </source>
</evidence>
<evidence type="ECO:0000259" key="7">
    <source>
        <dbReference type="PROSITE" id="PS50059"/>
    </source>
</evidence>
<dbReference type="Proteomes" id="UP000231379">
    <property type="component" value="Unassembled WGS sequence"/>
</dbReference>
<comment type="similarity">
    <text evidence="2 6">Belongs to the FKBP-type PPIase family.</text>
</comment>
<sequence>MNQLGPSEFGNQPGLEGQVQGQDIVVGEGAEAVPGMVVAIEYIGALEDGTIFDSSEAQGQPLVFTLGVDPLIPGFQIGVNGMREGGRRIVSIPPELAYGAEGVVDAEGNVLIPANATLIFEIQLLAVMSPEAPELGTVEEGAEGGGAAE</sequence>
<dbReference type="EMBL" id="PFBM01000012">
    <property type="protein sequence ID" value="PIR82565.1"/>
    <property type="molecule type" value="Genomic_DNA"/>
</dbReference>
<gene>
    <name evidence="8" type="ORF">COU20_02010</name>
</gene>
<name>A0A2H0U9W8_9BACT</name>
<dbReference type="PROSITE" id="PS50059">
    <property type="entry name" value="FKBP_PPIASE"/>
    <property type="match status" value="1"/>
</dbReference>
<evidence type="ECO:0000256" key="6">
    <source>
        <dbReference type="RuleBase" id="RU003915"/>
    </source>
</evidence>
<dbReference type="SUPFAM" id="SSF54534">
    <property type="entry name" value="FKBP-like"/>
    <property type="match status" value="1"/>
</dbReference>
<dbReference type="EC" id="5.2.1.8" evidence="6"/>
<dbReference type="Pfam" id="PF00254">
    <property type="entry name" value="FKBP_C"/>
    <property type="match status" value="1"/>
</dbReference>
<evidence type="ECO:0000256" key="5">
    <source>
        <dbReference type="PROSITE-ProRule" id="PRU00277"/>
    </source>
</evidence>
<dbReference type="AlphaFoldDB" id="A0A2H0U9W8"/>
<dbReference type="Gene3D" id="3.10.50.40">
    <property type="match status" value="1"/>
</dbReference>
<organism evidence="8 9">
    <name type="scientific">Candidatus Kaiserbacteria bacterium CG10_big_fil_rev_8_21_14_0_10_59_10</name>
    <dbReference type="NCBI Taxonomy" id="1974612"/>
    <lineage>
        <taxon>Bacteria</taxon>
        <taxon>Candidatus Kaiseribacteriota</taxon>
    </lineage>
</organism>
<accession>A0A2H0U9W8</accession>
<evidence type="ECO:0000256" key="2">
    <source>
        <dbReference type="ARBA" id="ARBA00006577"/>
    </source>
</evidence>
<feature type="domain" description="PPIase FKBP-type" evidence="7">
    <location>
        <begin position="35"/>
        <end position="128"/>
    </location>
</feature>
<evidence type="ECO:0000256" key="4">
    <source>
        <dbReference type="ARBA" id="ARBA00023235"/>
    </source>
</evidence>
<protein>
    <recommendedName>
        <fullName evidence="6">Peptidyl-prolyl cis-trans isomerase</fullName>
        <ecNumber evidence="6">5.2.1.8</ecNumber>
    </recommendedName>
</protein>
<evidence type="ECO:0000256" key="3">
    <source>
        <dbReference type="ARBA" id="ARBA00023110"/>
    </source>
</evidence>
<evidence type="ECO:0000256" key="1">
    <source>
        <dbReference type="ARBA" id="ARBA00000971"/>
    </source>
</evidence>
<evidence type="ECO:0000313" key="9">
    <source>
        <dbReference type="Proteomes" id="UP000231379"/>
    </source>
</evidence>
<dbReference type="PANTHER" id="PTHR43811">
    <property type="entry name" value="FKBP-TYPE PEPTIDYL-PROLYL CIS-TRANS ISOMERASE FKPA"/>
    <property type="match status" value="1"/>
</dbReference>
<dbReference type="PANTHER" id="PTHR43811:SF19">
    <property type="entry name" value="39 KDA FK506-BINDING NUCLEAR PROTEIN"/>
    <property type="match status" value="1"/>
</dbReference>
<reference evidence="9" key="1">
    <citation type="submission" date="2017-09" db="EMBL/GenBank/DDBJ databases">
        <title>Depth-based differentiation of microbial function through sediment-hosted aquifers and enrichment of novel symbionts in the deep terrestrial subsurface.</title>
        <authorList>
            <person name="Probst A.J."/>
            <person name="Ladd B."/>
            <person name="Jarett J.K."/>
            <person name="Geller-Mcgrath D.E."/>
            <person name="Sieber C.M.K."/>
            <person name="Emerson J.B."/>
            <person name="Anantharaman K."/>
            <person name="Thomas B.C."/>
            <person name="Malmstrom R."/>
            <person name="Stieglmeier M."/>
            <person name="Klingl A."/>
            <person name="Woyke T."/>
            <person name="Ryan C.M."/>
            <person name="Banfield J.F."/>
        </authorList>
    </citation>
    <scope>NUCLEOTIDE SEQUENCE [LARGE SCALE GENOMIC DNA]</scope>
</reference>
<keyword evidence="4 5" id="KW-0413">Isomerase</keyword>
<proteinExistence type="inferred from homology"/>
<dbReference type="GO" id="GO:0003755">
    <property type="term" value="F:peptidyl-prolyl cis-trans isomerase activity"/>
    <property type="evidence" value="ECO:0007669"/>
    <property type="project" value="UniProtKB-UniRule"/>
</dbReference>
<dbReference type="InterPro" id="IPR001179">
    <property type="entry name" value="PPIase_FKBP_dom"/>
</dbReference>
<comment type="caution">
    <text evidence="8">The sequence shown here is derived from an EMBL/GenBank/DDBJ whole genome shotgun (WGS) entry which is preliminary data.</text>
</comment>
<dbReference type="InterPro" id="IPR046357">
    <property type="entry name" value="PPIase_dom_sf"/>
</dbReference>
<comment type="catalytic activity">
    <reaction evidence="1 5 6">
        <text>[protein]-peptidylproline (omega=180) = [protein]-peptidylproline (omega=0)</text>
        <dbReference type="Rhea" id="RHEA:16237"/>
        <dbReference type="Rhea" id="RHEA-COMP:10747"/>
        <dbReference type="Rhea" id="RHEA-COMP:10748"/>
        <dbReference type="ChEBI" id="CHEBI:83833"/>
        <dbReference type="ChEBI" id="CHEBI:83834"/>
        <dbReference type="EC" id="5.2.1.8"/>
    </reaction>
</comment>
<keyword evidence="3 5" id="KW-0697">Rotamase</keyword>